<organism evidence="3 4">
    <name type="scientific">Corynebacterium lactis RW2-5</name>
    <dbReference type="NCBI Taxonomy" id="1408189"/>
    <lineage>
        <taxon>Bacteria</taxon>
        <taxon>Bacillati</taxon>
        <taxon>Actinomycetota</taxon>
        <taxon>Actinomycetes</taxon>
        <taxon>Mycobacteriales</taxon>
        <taxon>Corynebacteriaceae</taxon>
        <taxon>Corynebacterium</taxon>
    </lineage>
</organism>
<evidence type="ECO:0000313" key="3">
    <source>
        <dbReference type="EMBL" id="ALA68079.1"/>
    </source>
</evidence>
<dbReference type="Proteomes" id="UP000058446">
    <property type="component" value="Chromosome"/>
</dbReference>
<evidence type="ECO:0000259" key="2">
    <source>
        <dbReference type="Pfam" id="PF13785"/>
    </source>
</evidence>
<dbReference type="RefSeq" id="WP_053412888.1">
    <property type="nucleotide sequence ID" value="NZ_CP006841.1"/>
</dbReference>
<dbReference type="Pfam" id="PF13785">
    <property type="entry name" value="DUF4178"/>
    <property type="match status" value="1"/>
</dbReference>
<gene>
    <name evidence="3" type="ORF">CLAC_10810</name>
</gene>
<keyword evidence="1" id="KW-1133">Transmembrane helix</keyword>
<evidence type="ECO:0000313" key="4">
    <source>
        <dbReference type="Proteomes" id="UP000058446"/>
    </source>
</evidence>
<reference evidence="3 4" key="1">
    <citation type="submission" date="2013-10" db="EMBL/GenBank/DDBJ databases">
        <title>Complete genome sequence of Corynebacterium lactis DSM 45799(T), isolated from raw cow milk.</title>
        <authorList>
            <person name="Ruckert C."/>
            <person name="Albersmeier A."/>
            <person name="Lipski A."/>
            <person name="Kalinowski J."/>
        </authorList>
    </citation>
    <scope>NUCLEOTIDE SEQUENCE [LARGE SCALE GENOMIC DNA]</scope>
    <source>
        <strain evidence="3 4">RW2-5</strain>
    </source>
</reference>
<dbReference type="InterPro" id="IPR025235">
    <property type="entry name" value="DUF4178"/>
</dbReference>
<proteinExistence type="predicted"/>
<keyword evidence="4" id="KW-1185">Reference proteome</keyword>
<dbReference type="KEGG" id="clw:CLAC_10810"/>
<evidence type="ECO:0000256" key="1">
    <source>
        <dbReference type="SAM" id="Phobius"/>
    </source>
</evidence>
<feature type="domain" description="DUF4178" evidence="2">
    <location>
        <begin position="55"/>
        <end position="186"/>
    </location>
</feature>
<dbReference type="STRING" id="1408189.CLAC_10810"/>
<name>A0A0K2H216_9CORY</name>
<dbReference type="AlphaFoldDB" id="A0A0K2H216"/>
<sequence>MNSIVIIGIILVVIGVIVVVVARRNTQVPGSDRERFVDPLMTDEYRKYGPTSVAPGAILNYGGSSHVVRGSLELSQGPFRWWEHLVDGGADGSWFGVEEDEGEVILTWWRKLPGSFEPANPMVVDGVEYWEEERGTARYTAIGTTGLPPEGSTDFVDYKSGDGRLLGLERYGDSSWEASTGIRILPGEIDVLAAPDHNPGTDKR</sequence>
<keyword evidence="1" id="KW-0472">Membrane</keyword>
<feature type="transmembrane region" description="Helical" evidence="1">
    <location>
        <begin position="6"/>
        <end position="23"/>
    </location>
</feature>
<dbReference type="PATRIC" id="fig|1408189.4.peg.2175"/>
<dbReference type="EMBL" id="CP006841">
    <property type="protein sequence ID" value="ALA68079.1"/>
    <property type="molecule type" value="Genomic_DNA"/>
</dbReference>
<keyword evidence="1" id="KW-0812">Transmembrane</keyword>
<accession>A0A0K2H216</accession>
<protein>
    <recommendedName>
        <fullName evidence="2">DUF4178 domain-containing protein</fullName>
    </recommendedName>
</protein>